<reference evidence="2" key="1">
    <citation type="journal article" date="2022" name="Mol. Ecol. Resour.">
        <title>The genomes of chicory, endive, great burdock and yacon provide insights into Asteraceae palaeo-polyploidization history and plant inulin production.</title>
        <authorList>
            <person name="Fan W."/>
            <person name="Wang S."/>
            <person name="Wang H."/>
            <person name="Wang A."/>
            <person name="Jiang F."/>
            <person name="Liu H."/>
            <person name="Zhao H."/>
            <person name="Xu D."/>
            <person name="Zhang Y."/>
        </authorList>
    </citation>
    <scope>NUCLEOTIDE SEQUENCE [LARGE SCALE GENOMIC DNA]</scope>
    <source>
        <strain evidence="2">cv. Yunnan</strain>
    </source>
</reference>
<reference evidence="1 2" key="2">
    <citation type="journal article" date="2022" name="Mol. Ecol. Resour.">
        <title>The genomes of chicory, endive, great burdock and yacon provide insights into Asteraceae paleo-polyploidization history and plant inulin production.</title>
        <authorList>
            <person name="Fan W."/>
            <person name="Wang S."/>
            <person name="Wang H."/>
            <person name="Wang A."/>
            <person name="Jiang F."/>
            <person name="Liu H."/>
            <person name="Zhao H."/>
            <person name="Xu D."/>
            <person name="Zhang Y."/>
        </authorList>
    </citation>
    <scope>NUCLEOTIDE SEQUENCE [LARGE SCALE GENOMIC DNA]</scope>
    <source>
        <strain evidence="2">cv. Yunnan</strain>
        <tissue evidence="1">Leaves</tissue>
    </source>
</reference>
<protein>
    <submittedName>
        <fullName evidence="1">Uncharacterized protein</fullName>
    </submittedName>
</protein>
<gene>
    <name evidence="1" type="ORF">L1987_37172</name>
</gene>
<organism evidence="1 2">
    <name type="scientific">Smallanthus sonchifolius</name>
    <dbReference type="NCBI Taxonomy" id="185202"/>
    <lineage>
        <taxon>Eukaryota</taxon>
        <taxon>Viridiplantae</taxon>
        <taxon>Streptophyta</taxon>
        <taxon>Embryophyta</taxon>
        <taxon>Tracheophyta</taxon>
        <taxon>Spermatophyta</taxon>
        <taxon>Magnoliopsida</taxon>
        <taxon>eudicotyledons</taxon>
        <taxon>Gunneridae</taxon>
        <taxon>Pentapetalae</taxon>
        <taxon>asterids</taxon>
        <taxon>campanulids</taxon>
        <taxon>Asterales</taxon>
        <taxon>Asteraceae</taxon>
        <taxon>Asteroideae</taxon>
        <taxon>Heliantheae alliance</taxon>
        <taxon>Millerieae</taxon>
        <taxon>Smallanthus</taxon>
    </lineage>
</organism>
<proteinExistence type="predicted"/>
<sequence length="203" mass="22093">MALAARPIVCHLKSDKPAVQKDEPPAGPIPSLPVQKARLANSAAITADSGKIMLQPRVCTLRSYGSDQFGVMKMRDTDGGDDDEVSRFFEMLSEYIESSKKSQDFEIISGRLAMIVFAGTVTMEVVTGNSLFGKTDLQGIEEGAGACLAAIAFAATFAWFSSARTRVGRVFSVRCNTFIDSLIDQVVDGMFYETDINDWIDDI</sequence>
<name>A0ACB9HHE3_9ASTR</name>
<keyword evidence="2" id="KW-1185">Reference proteome</keyword>
<dbReference type="EMBL" id="CM042029">
    <property type="protein sequence ID" value="KAI3794540.1"/>
    <property type="molecule type" value="Genomic_DNA"/>
</dbReference>
<evidence type="ECO:0000313" key="2">
    <source>
        <dbReference type="Proteomes" id="UP001056120"/>
    </source>
</evidence>
<evidence type="ECO:0000313" key="1">
    <source>
        <dbReference type="EMBL" id="KAI3794540.1"/>
    </source>
</evidence>
<accession>A0ACB9HHE3</accession>
<dbReference type="Proteomes" id="UP001056120">
    <property type="component" value="Linkage Group LG12"/>
</dbReference>
<comment type="caution">
    <text evidence="1">The sequence shown here is derived from an EMBL/GenBank/DDBJ whole genome shotgun (WGS) entry which is preliminary data.</text>
</comment>